<dbReference type="AlphaFoldDB" id="A0A7V8FZ53"/>
<dbReference type="GO" id="GO:0015128">
    <property type="term" value="F:gluconate transmembrane transporter activity"/>
    <property type="evidence" value="ECO:0007669"/>
    <property type="project" value="InterPro"/>
</dbReference>
<feature type="transmembrane region" description="Helical" evidence="1">
    <location>
        <begin position="269"/>
        <end position="288"/>
    </location>
</feature>
<keyword evidence="1" id="KW-0472">Membrane</keyword>
<dbReference type="PANTHER" id="PTHR30354">
    <property type="entry name" value="GNT FAMILY GLUCONATE TRANSPORTER"/>
    <property type="match status" value="1"/>
</dbReference>
<feature type="transmembrane region" description="Helical" evidence="1">
    <location>
        <begin position="64"/>
        <end position="83"/>
    </location>
</feature>
<feature type="transmembrane region" description="Helical" evidence="1">
    <location>
        <begin position="308"/>
        <end position="328"/>
    </location>
</feature>
<dbReference type="Proteomes" id="UP000462435">
    <property type="component" value="Unassembled WGS sequence"/>
</dbReference>
<feature type="transmembrane region" description="Helical" evidence="1">
    <location>
        <begin position="364"/>
        <end position="383"/>
    </location>
</feature>
<feature type="transmembrane region" description="Helical" evidence="1">
    <location>
        <begin position="143"/>
        <end position="161"/>
    </location>
</feature>
<protein>
    <submittedName>
        <fullName evidence="2">High-affinity gluconate transporter</fullName>
    </submittedName>
</protein>
<dbReference type="InterPro" id="IPR003474">
    <property type="entry name" value="Glcn_transporter"/>
</dbReference>
<dbReference type="NCBIfam" id="TIGR00791">
    <property type="entry name" value="gntP"/>
    <property type="match status" value="1"/>
</dbReference>
<dbReference type="GO" id="GO:0005886">
    <property type="term" value="C:plasma membrane"/>
    <property type="evidence" value="ECO:0007669"/>
    <property type="project" value="TreeGrafter"/>
</dbReference>
<dbReference type="EMBL" id="WNDX01000018">
    <property type="protein sequence ID" value="KAF1046669.1"/>
    <property type="molecule type" value="Genomic_DNA"/>
</dbReference>
<evidence type="ECO:0000313" key="2">
    <source>
        <dbReference type="EMBL" id="KAF1046669.1"/>
    </source>
</evidence>
<feature type="transmembrane region" description="Helical" evidence="1">
    <location>
        <begin position="233"/>
        <end position="257"/>
    </location>
</feature>
<name>A0A7V8FZ53_9BURK</name>
<sequence length="450" mass="47039">MEAVQGSALLVYALVAVIALIVLIAKFKMNPFIVLIVVSLVLGLAVGMPMGNIVKAFETGVGGALGHIALVVGLGTMLGKMMAESGGAERIANTMIKAFGEKNVHWAMMVVAFIVGLPVFFEVGFVLLVPIAFNVAKRTGTNMVLVGIPMVAGLSVVHGLIPPHPAALLAVTAYSADIGRTILYALIVGIPTAIIAGPIFGKLISKVVIPNPDNPLISQFVDDSKKDRQLPGFGITLFTILLPVALMLIGSWADLFFTPKTFANDFLRLIGNSVIALLIATLVSFWTFGRARGFGADQILKFTNECLAPIASITLVVGAGAGFGRILMDGGVSKAIVGIATDAHLSPLLLGWFVAALIRVATGSATVVMTTACGIVAPIVSSVGGTRPELMVLATGAGSLILSHVNDGGFWLVKEYFNMTVPQTFKTWTVMETLVSVVALLFTLALATVV</sequence>
<proteinExistence type="predicted"/>
<dbReference type="PANTHER" id="PTHR30354:SF26">
    <property type="entry name" value="TRANSPORTER, PUTATIVE-RELATED"/>
    <property type="match status" value="1"/>
</dbReference>
<evidence type="ECO:0000256" key="1">
    <source>
        <dbReference type="SAM" id="Phobius"/>
    </source>
</evidence>
<feature type="transmembrane region" description="Helical" evidence="1">
    <location>
        <begin position="390"/>
        <end position="413"/>
    </location>
</feature>
<gene>
    <name evidence="2" type="primary">gntT_2</name>
    <name evidence="2" type="ORF">GAK35_00911</name>
</gene>
<reference evidence="3" key="1">
    <citation type="journal article" date="2020" name="MBio">
        <title>Horizontal gene transfer to a defensive symbiont with a reduced genome amongst a multipartite beetle microbiome.</title>
        <authorList>
            <person name="Waterworth S.C."/>
            <person name="Florez L.V."/>
            <person name="Rees E.R."/>
            <person name="Hertweck C."/>
            <person name="Kaltenpoth M."/>
            <person name="Kwan J.C."/>
        </authorList>
    </citation>
    <scope>NUCLEOTIDE SEQUENCE [LARGE SCALE GENOMIC DNA]</scope>
</reference>
<feature type="transmembrane region" description="Helical" evidence="1">
    <location>
        <begin position="32"/>
        <end position="52"/>
    </location>
</feature>
<comment type="caution">
    <text evidence="2">The sequence shown here is derived from an EMBL/GenBank/DDBJ whole genome shotgun (WGS) entry which is preliminary data.</text>
</comment>
<keyword evidence="1" id="KW-1133">Transmembrane helix</keyword>
<dbReference type="Pfam" id="PF02447">
    <property type="entry name" value="GntP_permease"/>
    <property type="match status" value="1"/>
</dbReference>
<organism evidence="2 3">
    <name type="scientific">Herbaspirillum frisingense</name>
    <dbReference type="NCBI Taxonomy" id="92645"/>
    <lineage>
        <taxon>Bacteria</taxon>
        <taxon>Pseudomonadati</taxon>
        <taxon>Pseudomonadota</taxon>
        <taxon>Betaproteobacteria</taxon>
        <taxon>Burkholderiales</taxon>
        <taxon>Oxalobacteraceae</taxon>
        <taxon>Herbaspirillum</taxon>
    </lineage>
</organism>
<evidence type="ECO:0000313" key="3">
    <source>
        <dbReference type="Proteomes" id="UP000462435"/>
    </source>
</evidence>
<accession>A0A7V8FZ53</accession>
<feature type="transmembrane region" description="Helical" evidence="1">
    <location>
        <begin position="104"/>
        <end position="131"/>
    </location>
</feature>
<feature type="transmembrane region" description="Helical" evidence="1">
    <location>
        <begin position="433"/>
        <end position="449"/>
    </location>
</feature>
<dbReference type="PIRSF" id="PIRSF002746">
    <property type="entry name" value="Gluconate_transporter"/>
    <property type="match status" value="1"/>
</dbReference>
<keyword evidence="1" id="KW-0812">Transmembrane</keyword>
<feature type="transmembrane region" description="Helical" evidence="1">
    <location>
        <begin position="182"/>
        <end position="201"/>
    </location>
</feature>
<feature type="transmembrane region" description="Helical" evidence="1">
    <location>
        <begin position="6"/>
        <end position="25"/>
    </location>
</feature>